<reference evidence="2 3" key="1">
    <citation type="submission" date="2019-09" db="EMBL/GenBank/DDBJ databases">
        <title>Actinomadura physcomitrii sp. nov., a novel actinomycete isolated from moss [Physcomitrium sphaericum (Ludw) Fuernr].</title>
        <authorList>
            <person name="Zhuang X."/>
            <person name="Liu C."/>
        </authorList>
    </citation>
    <scope>NUCLEOTIDE SEQUENCE [LARGE SCALE GENOMIC DNA]</scope>
    <source>
        <strain evidence="2 3">HMC1</strain>
    </source>
</reference>
<evidence type="ECO:0000313" key="3">
    <source>
        <dbReference type="Proteomes" id="UP000468735"/>
    </source>
</evidence>
<evidence type="ECO:0000313" key="2">
    <source>
        <dbReference type="EMBL" id="KAB2350299.1"/>
    </source>
</evidence>
<dbReference type="Pfam" id="PF21095">
    <property type="entry name" value="CarD_C"/>
    <property type="match status" value="1"/>
</dbReference>
<dbReference type="InterPro" id="IPR048792">
    <property type="entry name" value="CarD_C"/>
</dbReference>
<dbReference type="Proteomes" id="UP000468735">
    <property type="component" value="Unassembled WGS sequence"/>
</dbReference>
<sequence>MKYAAGDAVVFGTCGATIVRAITRTESAGKTWTRVVLGFPFDSADPDEILEILYDHDCLGLLSEALGSGGVPGVLAVLASPLPDREPTSWGSVRETYATMIGEITADAYIEQMPAVLSAREVAMVVRNLTARQNGTARQYTREIEHWEAPMLNTARAVLVSEIALGAGIDRAQAEAAIDEALAVHRPPS</sequence>
<dbReference type="InterPro" id="IPR042215">
    <property type="entry name" value="CarD-like_C"/>
</dbReference>
<accession>A0A6H9YYR2</accession>
<feature type="domain" description="CarD C-terminal" evidence="1">
    <location>
        <begin position="120"/>
        <end position="179"/>
    </location>
</feature>
<comment type="caution">
    <text evidence="2">The sequence shown here is derived from an EMBL/GenBank/DDBJ whole genome shotgun (WGS) entry which is preliminary data.</text>
</comment>
<protein>
    <recommendedName>
        <fullName evidence="1">CarD C-terminal domain-containing protein</fullName>
    </recommendedName>
</protein>
<proteinExistence type="predicted"/>
<dbReference type="Gene3D" id="1.20.58.1290">
    <property type="entry name" value="CarD-like, C-terminal domain"/>
    <property type="match status" value="1"/>
</dbReference>
<organism evidence="2 3">
    <name type="scientific">Actinomadura rudentiformis</name>
    <dbReference type="NCBI Taxonomy" id="359158"/>
    <lineage>
        <taxon>Bacteria</taxon>
        <taxon>Bacillati</taxon>
        <taxon>Actinomycetota</taxon>
        <taxon>Actinomycetes</taxon>
        <taxon>Streptosporangiales</taxon>
        <taxon>Thermomonosporaceae</taxon>
        <taxon>Actinomadura</taxon>
    </lineage>
</organism>
<keyword evidence="3" id="KW-1185">Reference proteome</keyword>
<name>A0A6H9YYR2_9ACTN</name>
<dbReference type="RefSeq" id="WP_151560047.1">
    <property type="nucleotide sequence ID" value="NZ_WBMT01000004.1"/>
</dbReference>
<dbReference type="AlphaFoldDB" id="A0A6H9YYR2"/>
<gene>
    <name evidence="2" type="ORF">F8566_11010</name>
</gene>
<dbReference type="EMBL" id="WBMT01000004">
    <property type="protein sequence ID" value="KAB2350299.1"/>
    <property type="molecule type" value="Genomic_DNA"/>
</dbReference>
<evidence type="ECO:0000259" key="1">
    <source>
        <dbReference type="Pfam" id="PF21095"/>
    </source>
</evidence>
<dbReference type="OrthoDB" id="9838820at2"/>